<dbReference type="GO" id="GO:0005524">
    <property type="term" value="F:ATP binding"/>
    <property type="evidence" value="ECO:0007669"/>
    <property type="project" value="UniProtKB-KW"/>
</dbReference>
<keyword evidence="3" id="KW-0227">DNA damage</keyword>
<dbReference type="GO" id="GO:0003677">
    <property type="term" value="F:DNA binding"/>
    <property type="evidence" value="ECO:0007669"/>
    <property type="project" value="UniProtKB-KW"/>
</dbReference>
<evidence type="ECO:0000313" key="10">
    <source>
        <dbReference type="EMBL" id="EAR60588.1"/>
    </source>
</evidence>
<dbReference type="SUPFAM" id="SSF52540">
    <property type="entry name" value="P-loop containing nucleoside triphosphate hydrolases"/>
    <property type="match status" value="1"/>
</dbReference>
<name>A0A7U8C320_NEPCE</name>
<evidence type="ECO:0000256" key="1">
    <source>
        <dbReference type="ARBA" id="ARBA00022722"/>
    </source>
</evidence>
<dbReference type="Gene3D" id="1.10.486.10">
    <property type="entry name" value="PCRA, domain 4"/>
    <property type="match status" value="1"/>
</dbReference>
<evidence type="ECO:0000256" key="6">
    <source>
        <dbReference type="ARBA" id="ARBA00022839"/>
    </source>
</evidence>
<dbReference type="PANTHER" id="PTHR30591:SF1">
    <property type="entry name" value="RECBCD ENZYME SUBUNIT RECC"/>
    <property type="match status" value="1"/>
</dbReference>
<organism evidence="10 11">
    <name type="scientific">Neptuniibacter caesariensis</name>
    <dbReference type="NCBI Taxonomy" id="207954"/>
    <lineage>
        <taxon>Bacteria</taxon>
        <taxon>Pseudomonadati</taxon>
        <taxon>Pseudomonadota</taxon>
        <taxon>Gammaproteobacteria</taxon>
        <taxon>Oceanospirillales</taxon>
        <taxon>Oceanospirillaceae</taxon>
        <taxon>Neptuniibacter</taxon>
    </lineage>
</organism>
<keyword evidence="5" id="KW-0347">Helicase</keyword>
<dbReference type="GO" id="GO:0006310">
    <property type="term" value="P:DNA recombination"/>
    <property type="evidence" value="ECO:0007669"/>
    <property type="project" value="TreeGrafter"/>
</dbReference>
<dbReference type="EMBL" id="AAOW01000015">
    <property type="protein sequence ID" value="EAR60588.1"/>
    <property type="molecule type" value="Genomic_DNA"/>
</dbReference>
<keyword evidence="2" id="KW-0547">Nucleotide-binding</keyword>
<dbReference type="GO" id="GO:0004386">
    <property type="term" value="F:helicase activity"/>
    <property type="evidence" value="ECO:0007669"/>
    <property type="project" value="UniProtKB-KW"/>
</dbReference>
<evidence type="ECO:0000256" key="9">
    <source>
        <dbReference type="ARBA" id="ARBA00023204"/>
    </source>
</evidence>
<comment type="caution">
    <text evidence="10">The sequence shown here is derived from an EMBL/GenBank/DDBJ whole genome shotgun (WGS) entry which is preliminary data.</text>
</comment>
<keyword evidence="9" id="KW-0234">DNA repair</keyword>
<keyword evidence="8" id="KW-0238">DNA-binding</keyword>
<evidence type="ECO:0000256" key="2">
    <source>
        <dbReference type="ARBA" id="ARBA00022741"/>
    </source>
</evidence>
<keyword evidence="1" id="KW-0540">Nuclease</keyword>
<reference evidence="10 11" key="1">
    <citation type="submission" date="2006-02" db="EMBL/GenBank/DDBJ databases">
        <authorList>
            <person name="Pinhassi J."/>
            <person name="Pedros-Alio C."/>
            <person name="Ferriera S."/>
            <person name="Johnson J."/>
            <person name="Kravitz S."/>
            <person name="Halpern A."/>
            <person name="Remington K."/>
            <person name="Beeson K."/>
            <person name="Tran B."/>
            <person name="Rogers Y.-H."/>
            <person name="Friedman R."/>
            <person name="Venter J.C."/>
        </authorList>
    </citation>
    <scope>NUCLEOTIDE SEQUENCE [LARGE SCALE GENOMIC DNA]</scope>
    <source>
        <strain evidence="10 11">MED92</strain>
    </source>
</reference>
<feature type="non-terminal residue" evidence="10">
    <location>
        <position position="115"/>
    </location>
</feature>
<keyword evidence="7" id="KW-0067">ATP-binding</keyword>
<evidence type="ECO:0000313" key="11">
    <source>
        <dbReference type="Proteomes" id="UP000002171"/>
    </source>
</evidence>
<evidence type="ECO:0000256" key="3">
    <source>
        <dbReference type="ARBA" id="ARBA00022763"/>
    </source>
</evidence>
<accession>A0A7U8C320</accession>
<dbReference type="Proteomes" id="UP000002171">
    <property type="component" value="Unassembled WGS sequence"/>
</dbReference>
<dbReference type="InterPro" id="IPR027417">
    <property type="entry name" value="P-loop_NTPase"/>
</dbReference>
<evidence type="ECO:0000256" key="7">
    <source>
        <dbReference type="ARBA" id="ARBA00022840"/>
    </source>
</evidence>
<dbReference type="AlphaFoldDB" id="A0A7U8C320"/>
<evidence type="ECO:0000256" key="5">
    <source>
        <dbReference type="ARBA" id="ARBA00022806"/>
    </source>
</evidence>
<protein>
    <submittedName>
        <fullName evidence="10">Exodeoxyribonuclease V, 125 kDa subunit</fullName>
    </submittedName>
</protein>
<dbReference type="GO" id="GO:0004527">
    <property type="term" value="F:exonuclease activity"/>
    <property type="evidence" value="ECO:0007669"/>
    <property type="project" value="UniProtKB-KW"/>
</dbReference>
<keyword evidence="4" id="KW-0378">Hydrolase</keyword>
<gene>
    <name evidence="10" type="ORF">MED92_09296</name>
</gene>
<keyword evidence="11" id="KW-1185">Reference proteome</keyword>
<sequence>MAGFTHLLDETRLHFTQDHEFTTWIELINQILENYFTADEQDEISLNTIRKTLQGLQEQLKDANYSQALSPSVIAHYLIKGINQQRSSQRFMVGSVNFCTLMPMRSIPFRVVCLL</sequence>
<proteinExistence type="predicted"/>
<keyword evidence="6" id="KW-0269">Exonuclease</keyword>
<evidence type="ECO:0000256" key="4">
    <source>
        <dbReference type="ARBA" id="ARBA00022801"/>
    </source>
</evidence>
<dbReference type="PANTHER" id="PTHR30591">
    <property type="entry name" value="RECBCD ENZYME SUBUNIT RECC"/>
    <property type="match status" value="1"/>
</dbReference>
<dbReference type="GO" id="GO:0006281">
    <property type="term" value="P:DNA repair"/>
    <property type="evidence" value="ECO:0007669"/>
    <property type="project" value="UniProtKB-KW"/>
</dbReference>
<evidence type="ECO:0000256" key="8">
    <source>
        <dbReference type="ARBA" id="ARBA00023125"/>
    </source>
</evidence>